<dbReference type="InterPro" id="IPR010259">
    <property type="entry name" value="S8pro/Inhibitor_I9"/>
</dbReference>
<feature type="active site" description="Charge relay system" evidence="9 11">
    <location>
        <position position="192"/>
    </location>
</feature>
<feature type="domain" description="Peptidase S8/S53" evidence="13">
    <location>
        <begin position="129"/>
        <end position="569"/>
    </location>
</feature>
<keyword evidence="5" id="KW-0732">Signal</keyword>
<dbReference type="CDD" id="cd04852">
    <property type="entry name" value="Peptidases_S8_3"/>
    <property type="match status" value="1"/>
</dbReference>
<evidence type="ECO:0000256" key="1">
    <source>
        <dbReference type="ARBA" id="ARBA00004613"/>
    </source>
</evidence>
<evidence type="ECO:0000259" key="13">
    <source>
        <dbReference type="Pfam" id="PF00082"/>
    </source>
</evidence>
<keyword evidence="4 11" id="KW-0645">Protease</keyword>
<feature type="repeat" description="PPR" evidence="10">
    <location>
        <begin position="849"/>
        <end position="883"/>
    </location>
</feature>
<dbReference type="PROSITE" id="PS00138">
    <property type="entry name" value="SUBTILASE_SER"/>
    <property type="match status" value="1"/>
</dbReference>
<gene>
    <name evidence="16" type="ORF">Pyn_11653</name>
</gene>
<dbReference type="SUPFAM" id="SSF52743">
    <property type="entry name" value="Subtilisin-like"/>
    <property type="match status" value="1"/>
</dbReference>
<feature type="domain" description="Inhibitor I9" evidence="14">
    <location>
        <begin position="41"/>
        <end position="107"/>
    </location>
</feature>
<keyword evidence="3" id="KW-0964">Secreted</keyword>
<feature type="domain" description="Subtilisin-like protease fibronectin type-III" evidence="15">
    <location>
        <begin position="636"/>
        <end position="695"/>
    </location>
</feature>
<proteinExistence type="inferred from homology"/>
<comment type="similarity">
    <text evidence="2 11">Belongs to the peptidase S8 family.</text>
</comment>
<evidence type="ECO:0000256" key="4">
    <source>
        <dbReference type="ARBA" id="ARBA00022670"/>
    </source>
</evidence>
<dbReference type="GO" id="GO:0005576">
    <property type="term" value="C:extracellular region"/>
    <property type="evidence" value="ECO:0007669"/>
    <property type="project" value="UniProtKB-SubCell"/>
</dbReference>
<dbReference type="InterPro" id="IPR045051">
    <property type="entry name" value="SBT"/>
</dbReference>
<accession>A0A314UPT2</accession>
<dbReference type="Gene3D" id="3.30.70.80">
    <property type="entry name" value="Peptidase S8 propeptide/proteinase inhibitor I9"/>
    <property type="match status" value="1"/>
</dbReference>
<keyword evidence="8 11" id="KW-0720">Serine protease</keyword>
<keyword evidence="12" id="KW-0472">Membrane</keyword>
<evidence type="ECO:0000259" key="14">
    <source>
        <dbReference type="Pfam" id="PF05922"/>
    </source>
</evidence>
<dbReference type="Pfam" id="PF00082">
    <property type="entry name" value="Peptidase_S8"/>
    <property type="match status" value="1"/>
</dbReference>
<dbReference type="GO" id="GO:0004252">
    <property type="term" value="F:serine-type endopeptidase activity"/>
    <property type="evidence" value="ECO:0007669"/>
    <property type="project" value="UniProtKB-UniRule"/>
</dbReference>
<evidence type="ECO:0000259" key="15">
    <source>
        <dbReference type="Pfam" id="PF17766"/>
    </source>
</evidence>
<dbReference type="Pfam" id="PF13041">
    <property type="entry name" value="PPR_2"/>
    <property type="match status" value="1"/>
</dbReference>
<dbReference type="InterPro" id="IPR000209">
    <property type="entry name" value="Peptidase_S8/S53_dom"/>
</dbReference>
<keyword evidence="12" id="KW-1133">Transmembrane helix</keyword>
<comment type="caution">
    <text evidence="16">The sequence shown here is derived from an EMBL/GenBank/DDBJ whole genome shotgun (WGS) entry which is preliminary data.</text>
</comment>
<evidence type="ECO:0000313" key="17">
    <source>
        <dbReference type="Proteomes" id="UP000250321"/>
    </source>
</evidence>
<dbReference type="Gene3D" id="3.40.50.200">
    <property type="entry name" value="Peptidase S8/S53 domain"/>
    <property type="match status" value="1"/>
</dbReference>
<name>A0A314UPT2_PRUYE</name>
<evidence type="ECO:0000256" key="10">
    <source>
        <dbReference type="PROSITE-ProRule" id="PRU00708"/>
    </source>
</evidence>
<dbReference type="PRINTS" id="PR00723">
    <property type="entry name" value="SUBTILISIN"/>
</dbReference>
<dbReference type="NCBIfam" id="TIGR00756">
    <property type="entry name" value="PPR"/>
    <property type="match status" value="1"/>
</dbReference>
<evidence type="ECO:0000256" key="8">
    <source>
        <dbReference type="ARBA" id="ARBA00022825"/>
    </source>
</evidence>
<dbReference type="PANTHER" id="PTHR10795">
    <property type="entry name" value="PROPROTEIN CONVERTASE SUBTILISIN/KEXIN"/>
    <property type="match status" value="1"/>
</dbReference>
<dbReference type="Proteomes" id="UP000250321">
    <property type="component" value="Unassembled WGS sequence"/>
</dbReference>
<feature type="transmembrane region" description="Helical" evidence="12">
    <location>
        <begin position="35"/>
        <end position="55"/>
    </location>
</feature>
<dbReference type="EMBL" id="PJQY01003301">
    <property type="protein sequence ID" value="PQM38594.1"/>
    <property type="molecule type" value="Genomic_DNA"/>
</dbReference>
<dbReference type="InterPro" id="IPR034197">
    <property type="entry name" value="Peptidases_S8_3"/>
</dbReference>
<dbReference type="Pfam" id="PF05922">
    <property type="entry name" value="Inhibitor_I9"/>
    <property type="match status" value="1"/>
</dbReference>
<dbReference type="CDD" id="cd02120">
    <property type="entry name" value="PA_subtilisin_like"/>
    <property type="match status" value="1"/>
</dbReference>
<evidence type="ECO:0000256" key="2">
    <source>
        <dbReference type="ARBA" id="ARBA00011073"/>
    </source>
</evidence>
<feature type="transmembrane region" description="Helical" evidence="12">
    <location>
        <begin position="6"/>
        <end position="23"/>
    </location>
</feature>
<dbReference type="Gene3D" id="1.25.40.10">
    <property type="entry name" value="Tetratricopeptide repeat domain"/>
    <property type="match status" value="1"/>
</dbReference>
<evidence type="ECO:0000256" key="11">
    <source>
        <dbReference type="PROSITE-ProRule" id="PRU01240"/>
    </source>
</evidence>
<evidence type="ECO:0000256" key="3">
    <source>
        <dbReference type="ARBA" id="ARBA00022525"/>
    </source>
</evidence>
<dbReference type="Gene3D" id="2.60.40.2310">
    <property type="match status" value="1"/>
</dbReference>
<evidence type="ECO:0000256" key="9">
    <source>
        <dbReference type="PIRSR" id="PIRSR615500-1"/>
    </source>
</evidence>
<dbReference type="InterPro" id="IPR036852">
    <property type="entry name" value="Peptidase_S8/S53_dom_sf"/>
</dbReference>
<keyword evidence="6" id="KW-0677">Repeat</keyword>
<sequence>MAKDGALLFYHVFCILILTMSLLCKATSEDREVGVIFVVSIVYLGSLPQGVYSLLSHHNSILQRVVQGSYKRSFNGFAAKLTDQERGKLSNMKEVVSVFPSRTYQLQTTRSWDFMGFDEKINRNATVESDIIVGVTDSGIWPESESFTDVGFGPVPKRWKGACKGGKNFTCNNKVIGARYYLTESARDEWGHGTHTASTAAGNAVKDVSFYGLAQGTARGGVPAARIAVYKVCSHEKLCSAHNTLGAFDDAIADGVDIITISVSFTAIRDFDEDPIAIGAFHAMEKGILTSNSAGNNGPSGATVSSVAAWMLTVAASSMDRRIIDKVVLGDGRTLVGNSVNTFALNGTSFPLIHGKDVSRNCTEKSAGSCEQGCLDSDLVKGKIVLCDRYTSGVSEAYKVGALGSILTNYINIDDASFVLPLPASTLNNTEYNEVMSYMNSTRDPQANILKSEVIKDLVAPIVASLSARGPNLILPNIIKPDISAPGVEILAAYSPNASISIPHDMRRVKYNIMTGTSMACPHATAVAAYVKTFHPDWSPAAIKSSIMTTAWPMNETNSNISSGEFAYGSGHINPVKAIDPGLVYEASKEDYVKLLCMKYEESMVRLISGDNSSCPTEQLKMLALQTPLTRPNYVSYNAKVDIKVVPEIISFVSLNEEKTFDVTVAGSGLPYESRVSASLAWSDGTHSVRSPIVVYTTVELGVVYHHTSNGDSCIFNIKVPNFSSILLRGLKRTTTQETPLLRKFRIPESEIESWKPICGFRLYHDGRPRGPLWRGKKLIGKEALYAISGLKRFKDDEEKLGKFIKNHVLRLLKMDLIAVLTELERQEEVNLAIKVFNVIRKQDWYNPDVYLYKDLIISLARSKKMDDVMLLWDSMKKEDLFPDSQTYTEVIRGFLSSGSPADAMNIYEDMKNSPDPPEELPFRILLKGLLPHPLLRNRVKQDFEELFPEQHVYDPPEEIFGVRC</sequence>
<dbReference type="PROSITE" id="PS51375">
    <property type="entry name" value="PPR"/>
    <property type="match status" value="2"/>
</dbReference>
<dbReference type="InterPro" id="IPR023828">
    <property type="entry name" value="Peptidase_S8_Ser-AS"/>
</dbReference>
<evidence type="ECO:0000256" key="7">
    <source>
        <dbReference type="ARBA" id="ARBA00022801"/>
    </source>
</evidence>
<keyword evidence="12" id="KW-0812">Transmembrane</keyword>
<evidence type="ECO:0000256" key="5">
    <source>
        <dbReference type="ARBA" id="ARBA00022729"/>
    </source>
</evidence>
<dbReference type="STRING" id="2094558.A0A314UPT2"/>
<dbReference type="Pfam" id="PF17766">
    <property type="entry name" value="fn3_6"/>
    <property type="match status" value="1"/>
</dbReference>
<feature type="active site" description="Charge relay system" evidence="9 11">
    <location>
        <position position="518"/>
    </location>
</feature>
<feature type="active site" description="Charge relay system" evidence="9 11">
    <location>
        <position position="137"/>
    </location>
</feature>
<feature type="repeat" description="PPR" evidence="10">
    <location>
        <begin position="884"/>
        <end position="918"/>
    </location>
</feature>
<reference evidence="16 17" key="1">
    <citation type="submission" date="2018-02" db="EMBL/GenBank/DDBJ databases">
        <title>Draft genome of wild Prunus yedoensis var. nudiflora.</title>
        <authorList>
            <person name="Baek S."/>
            <person name="Kim J.-H."/>
            <person name="Choi K."/>
            <person name="Kim G.-B."/>
            <person name="Cho A."/>
            <person name="Jang H."/>
            <person name="Shin C.-H."/>
            <person name="Yu H.-J."/>
            <person name="Mun J.-H."/>
        </authorList>
    </citation>
    <scope>NUCLEOTIDE SEQUENCE [LARGE SCALE GENOMIC DNA]</scope>
    <source>
        <strain evidence="17">cv. Jeju island</strain>
        <tissue evidence="16">Leaf</tissue>
    </source>
</reference>
<protein>
    <submittedName>
        <fullName evidence="16">Subtilisin-like protease SBT4.3</fullName>
    </submittedName>
</protein>
<dbReference type="InterPro" id="IPR037045">
    <property type="entry name" value="S8pro/Inhibitor_I9_sf"/>
</dbReference>
<comment type="subcellular location">
    <subcellularLocation>
        <location evidence="1">Secreted</location>
    </subcellularLocation>
</comment>
<evidence type="ECO:0000256" key="12">
    <source>
        <dbReference type="SAM" id="Phobius"/>
    </source>
</evidence>
<dbReference type="InterPro" id="IPR015500">
    <property type="entry name" value="Peptidase_S8_subtilisin-rel"/>
</dbReference>
<dbReference type="InterPro" id="IPR041469">
    <property type="entry name" value="Subtilisin-like_FN3"/>
</dbReference>
<evidence type="ECO:0000313" key="16">
    <source>
        <dbReference type="EMBL" id="PQM38594.1"/>
    </source>
</evidence>
<dbReference type="GO" id="GO:0006508">
    <property type="term" value="P:proteolysis"/>
    <property type="evidence" value="ECO:0007669"/>
    <property type="project" value="UniProtKB-KW"/>
</dbReference>
<dbReference type="OrthoDB" id="4803627at2759"/>
<organism evidence="16 17">
    <name type="scientific">Prunus yedoensis var. nudiflora</name>
    <dbReference type="NCBI Taxonomy" id="2094558"/>
    <lineage>
        <taxon>Eukaryota</taxon>
        <taxon>Viridiplantae</taxon>
        <taxon>Streptophyta</taxon>
        <taxon>Embryophyta</taxon>
        <taxon>Tracheophyta</taxon>
        <taxon>Spermatophyta</taxon>
        <taxon>Magnoliopsida</taxon>
        <taxon>eudicotyledons</taxon>
        <taxon>Gunneridae</taxon>
        <taxon>Pentapetalae</taxon>
        <taxon>rosids</taxon>
        <taxon>fabids</taxon>
        <taxon>Rosales</taxon>
        <taxon>Rosaceae</taxon>
        <taxon>Amygdaloideae</taxon>
        <taxon>Amygdaleae</taxon>
        <taxon>Prunus</taxon>
    </lineage>
</organism>
<keyword evidence="17" id="KW-1185">Reference proteome</keyword>
<dbReference type="InterPro" id="IPR011990">
    <property type="entry name" value="TPR-like_helical_dom_sf"/>
</dbReference>
<dbReference type="PROSITE" id="PS51892">
    <property type="entry name" value="SUBTILASE"/>
    <property type="match status" value="1"/>
</dbReference>
<dbReference type="InterPro" id="IPR002885">
    <property type="entry name" value="PPR_rpt"/>
</dbReference>
<dbReference type="Gene3D" id="3.50.30.30">
    <property type="match status" value="1"/>
</dbReference>
<dbReference type="AlphaFoldDB" id="A0A314UPT2"/>
<keyword evidence="7 11" id="KW-0378">Hydrolase</keyword>
<evidence type="ECO:0000256" key="6">
    <source>
        <dbReference type="ARBA" id="ARBA00022737"/>
    </source>
</evidence>